<dbReference type="EMBL" id="JABEQY010000009">
    <property type="protein sequence ID" value="NNH64130.1"/>
    <property type="molecule type" value="Genomic_DNA"/>
</dbReference>
<evidence type="ECO:0000259" key="12">
    <source>
        <dbReference type="Pfam" id="PF26002"/>
    </source>
</evidence>
<dbReference type="NCBIfam" id="TIGR01843">
    <property type="entry name" value="type_I_hlyD"/>
    <property type="match status" value="1"/>
</dbReference>
<accession>A0A7Y2W5D3</accession>
<keyword evidence="8 9" id="KW-0472">Membrane</keyword>
<evidence type="ECO:0000256" key="11">
    <source>
        <dbReference type="SAM" id="MobiDB-lite"/>
    </source>
</evidence>
<evidence type="ECO:0000256" key="5">
    <source>
        <dbReference type="ARBA" id="ARBA00022519"/>
    </source>
</evidence>
<evidence type="ECO:0000256" key="3">
    <source>
        <dbReference type="ARBA" id="ARBA00022448"/>
    </source>
</evidence>
<evidence type="ECO:0000256" key="4">
    <source>
        <dbReference type="ARBA" id="ARBA00022475"/>
    </source>
</evidence>
<dbReference type="RefSeq" id="WP_170280759.1">
    <property type="nucleotide sequence ID" value="NZ_JABEQY010000009.1"/>
</dbReference>
<evidence type="ECO:0000313" key="14">
    <source>
        <dbReference type="Proteomes" id="UP000530654"/>
    </source>
</evidence>
<feature type="domain" description="AprE-like beta-barrel" evidence="12">
    <location>
        <begin position="364"/>
        <end position="461"/>
    </location>
</feature>
<protein>
    <recommendedName>
        <fullName evidence="9">Membrane fusion protein (MFP) family protein</fullName>
    </recommendedName>
</protein>
<reference evidence="13 14" key="1">
    <citation type="submission" date="2020-04" db="EMBL/GenBank/DDBJ databases">
        <title>Rhizobium bacterial biofertilizers improve the content of phenolic compounds of Lactuca sativa L. under non-saline and saline-stress conditions.</title>
        <authorList>
            <person name="Ayuso-Calles M."/>
            <person name="Garcia-Estevez I."/>
            <person name="Jimenez-Gomez A."/>
            <person name="Flores-Felix J.D."/>
            <person name="Escribano-Bailon M."/>
            <person name="Rivas R."/>
        </authorList>
    </citation>
    <scope>NUCLEOTIDE SEQUENCE [LARGE SCALE GENOMIC DNA]</scope>
    <source>
        <strain evidence="13 14">GPTR02</strain>
    </source>
</reference>
<keyword evidence="4 9" id="KW-1003">Cell membrane</keyword>
<organism evidence="13 14">
    <name type="scientific">Rhizobium laguerreae</name>
    <dbReference type="NCBI Taxonomy" id="1076926"/>
    <lineage>
        <taxon>Bacteria</taxon>
        <taxon>Pseudomonadati</taxon>
        <taxon>Pseudomonadota</taxon>
        <taxon>Alphaproteobacteria</taxon>
        <taxon>Hyphomicrobiales</taxon>
        <taxon>Rhizobiaceae</taxon>
        <taxon>Rhizobium/Agrobacterium group</taxon>
        <taxon>Rhizobium</taxon>
    </lineage>
</organism>
<dbReference type="InterPro" id="IPR050739">
    <property type="entry name" value="MFP"/>
</dbReference>
<evidence type="ECO:0000256" key="2">
    <source>
        <dbReference type="ARBA" id="ARBA00009477"/>
    </source>
</evidence>
<keyword evidence="7 9" id="KW-1133">Transmembrane helix</keyword>
<dbReference type="InterPro" id="IPR058982">
    <property type="entry name" value="Beta-barrel_AprE"/>
</dbReference>
<evidence type="ECO:0000256" key="8">
    <source>
        <dbReference type="ARBA" id="ARBA00023136"/>
    </source>
</evidence>
<gene>
    <name evidence="13" type="ORF">HLI17_12635</name>
</gene>
<comment type="similarity">
    <text evidence="2 9">Belongs to the membrane fusion protein (MFP) (TC 8.A.1) family.</text>
</comment>
<keyword evidence="3 9" id="KW-0813">Transport</keyword>
<dbReference type="SUPFAM" id="SSF111369">
    <property type="entry name" value="HlyD-like secretion proteins"/>
    <property type="match status" value="1"/>
</dbReference>
<feature type="coiled-coil region" evidence="10">
    <location>
        <begin position="294"/>
        <end position="321"/>
    </location>
</feature>
<keyword evidence="10" id="KW-0175">Coiled coil</keyword>
<sequence>MNAHSRKPSENLPVPSGEGPSDKAPSGKAPSDKGRELTARLPLPPAIAEFQSDAVELEERAPPRVARMTLYCVTALIAAAIIWASVSSIDEVVIAPGKLVTTQPTIVVQPLETSIIRTIEVKAGEVVHAGQTLATLDATFSQADVDQQRAKFSALDAQVRRIEAELAGDDYTKMAGDTPDQMLQAQLFGQRRAFYVAQLQNFEQQIAGQSAALLASKNQEAVLNDRRDGLSQIEAARERLYNKQSGSLITLLGSRDARLDVESDLTAVRGRADEAAHAYAKLTADRQAFIEDFRRAAMEQLVELRGQRDMADEELKKMALRRNMVALTAPADSVVLDLAQRSVGSVVREAEPVVTLVPINVPLEAEVSINTRDIGRVAVGREARIKLDAYPFQKYGTATGEVRTISQDTFLTGGQQEAPTNQPAAPFFKARILLADTRLNATDVPVRLLPGMTVTTEIKVGNRTVISYFLYPLLRGLDNAIREP</sequence>
<dbReference type="InterPro" id="IPR010129">
    <property type="entry name" value="T1SS_HlyD"/>
</dbReference>
<name>A0A7Y2W5D3_9HYPH</name>
<comment type="caution">
    <text evidence="13">The sequence shown here is derived from an EMBL/GenBank/DDBJ whole genome shotgun (WGS) entry which is preliminary data.</text>
</comment>
<dbReference type="Proteomes" id="UP000530654">
    <property type="component" value="Unassembled WGS sequence"/>
</dbReference>
<dbReference type="PRINTS" id="PR01490">
    <property type="entry name" value="RTXTOXIND"/>
</dbReference>
<dbReference type="PANTHER" id="PTHR30386:SF26">
    <property type="entry name" value="TRANSPORT PROTEIN COMB"/>
    <property type="match status" value="1"/>
</dbReference>
<evidence type="ECO:0000256" key="7">
    <source>
        <dbReference type="ARBA" id="ARBA00022989"/>
    </source>
</evidence>
<evidence type="ECO:0000256" key="10">
    <source>
        <dbReference type="SAM" id="Coils"/>
    </source>
</evidence>
<dbReference type="PANTHER" id="PTHR30386">
    <property type="entry name" value="MEMBRANE FUSION SUBUNIT OF EMRAB-TOLC MULTIDRUG EFFLUX PUMP"/>
    <property type="match status" value="1"/>
</dbReference>
<keyword evidence="5 9" id="KW-0997">Cell inner membrane</keyword>
<dbReference type="Gene3D" id="2.40.30.170">
    <property type="match status" value="1"/>
</dbReference>
<dbReference type="GO" id="GO:0005886">
    <property type="term" value="C:plasma membrane"/>
    <property type="evidence" value="ECO:0007669"/>
    <property type="project" value="UniProtKB-SubCell"/>
</dbReference>
<dbReference type="GO" id="GO:0015031">
    <property type="term" value="P:protein transport"/>
    <property type="evidence" value="ECO:0007669"/>
    <property type="project" value="InterPro"/>
</dbReference>
<evidence type="ECO:0000256" key="9">
    <source>
        <dbReference type="RuleBase" id="RU365093"/>
    </source>
</evidence>
<dbReference type="AlphaFoldDB" id="A0A7Y2W5D3"/>
<feature type="region of interest" description="Disordered" evidence="11">
    <location>
        <begin position="1"/>
        <end position="38"/>
    </location>
</feature>
<keyword evidence="6 9" id="KW-0812">Transmembrane</keyword>
<proteinExistence type="inferred from homology"/>
<evidence type="ECO:0000313" key="13">
    <source>
        <dbReference type="EMBL" id="NNH64130.1"/>
    </source>
</evidence>
<evidence type="ECO:0000256" key="1">
    <source>
        <dbReference type="ARBA" id="ARBA00004377"/>
    </source>
</evidence>
<feature type="transmembrane region" description="Helical" evidence="9">
    <location>
        <begin position="68"/>
        <end position="86"/>
    </location>
</feature>
<dbReference type="Pfam" id="PF26002">
    <property type="entry name" value="Beta-barrel_AprE"/>
    <property type="match status" value="1"/>
</dbReference>
<comment type="subcellular location">
    <subcellularLocation>
        <location evidence="1 9">Cell inner membrane</location>
        <topology evidence="1 9">Single-pass membrane protein</topology>
    </subcellularLocation>
</comment>
<evidence type="ECO:0000256" key="6">
    <source>
        <dbReference type="ARBA" id="ARBA00022692"/>
    </source>
</evidence>